<evidence type="ECO:0000256" key="10">
    <source>
        <dbReference type="ARBA" id="ARBA00023004"/>
    </source>
</evidence>
<keyword evidence="9 12" id="KW-1133">Transmembrane helix</keyword>
<proteinExistence type="inferred from homology"/>
<dbReference type="AlphaFoldDB" id="A0A1I4NID6"/>
<dbReference type="GO" id="GO:0016682">
    <property type="term" value="F:oxidoreductase activity, acting on diphenols and related substances as donors, oxygen as acceptor"/>
    <property type="evidence" value="ECO:0007669"/>
    <property type="project" value="TreeGrafter"/>
</dbReference>
<dbReference type="PANTHER" id="PTHR43141:SF5">
    <property type="entry name" value="CYTOCHROME BD-I UBIQUINOL OXIDASE SUBUNIT 2"/>
    <property type="match status" value="1"/>
</dbReference>
<keyword evidence="11 12" id="KW-0472">Membrane</keyword>
<name>A0A1I4NID6_9BURK</name>
<dbReference type="EMBL" id="FOTW01000013">
    <property type="protein sequence ID" value="SFM14943.1"/>
    <property type="molecule type" value="Genomic_DNA"/>
</dbReference>
<dbReference type="GO" id="GO:0005886">
    <property type="term" value="C:plasma membrane"/>
    <property type="evidence" value="ECO:0007669"/>
    <property type="project" value="UniProtKB-SubCell"/>
</dbReference>
<feature type="transmembrane region" description="Helical" evidence="12">
    <location>
        <begin position="292"/>
        <end position="316"/>
    </location>
</feature>
<evidence type="ECO:0000256" key="4">
    <source>
        <dbReference type="ARBA" id="ARBA00022475"/>
    </source>
</evidence>
<evidence type="ECO:0000256" key="1">
    <source>
        <dbReference type="ARBA" id="ARBA00004651"/>
    </source>
</evidence>
<dbReference type="GO" id="GO:0019646">
    <property type="term" value="P:aerobic electron transport chain"/>
    <property type="evidence" value="ECO:0007669"/>
    <property type="project" value="TreeGrafter"/>
</dbReference>
<feature type="transmembrane region" description="Helical" evidence="12">
    <location>
        <begin position="120"/>
        <end position="142"/>
    </location>
</feature>
<organism evidence="13 14">
    <name type="scientific">Rugamonas rubra</name>
    <dbReference type="NCBI Taxonomy" id="758825"/>
    <lineage>
        <taxon>Bacteria</taxon>
        <taxon>Pseudomonadati</taxon>
        <taxon>Pseudomonadota</taxon>
        <taxon>Betaproteobacteria</taxon>
        <taxon>Burkholderiales</taxon>
        <taxon>Oxalobacteraceae</taxon>
        <taxon>Telluria group</taxon>
        <taxon>Rugamonas</taxon>
    </lineage>
</organism>
<evidence type="ECO:0000256" key="12">
    <source>
        <dbReference type="SAM" id="Phobius"/>
    </source>
</evidence>
<comment type="similarity">
    <text evidence="2">Belongs to the cytochrome ubiquinol oxidase subunit 2 family.</text>
</comment>
<dbReference type="RefSeq" id="WP_093388468.1">
    <property type="nucleotide sequence ID" value="NZ_FOTW01000013.1"/>
</dbReference>
<dbReference type="PIRSF" id="PIRSF000267">
    <property type="entry name" value="Cyt_oxidse_sub2"/>
    <property type="match status" value="1"/>
</dbReference>
<evidence type="ECO:0000256" key="6">
    <source>
        <dbReference type="ARBA" id="ARBA00022692"/>
    </source>
</evidence>
<keyword evidence="10" id="KW-0408">Iron</keyword>
<keyword evidence="5" id="KW-0349">Heme</keyword>
<feature type="transmembrane region" description="Helical" evidence="12">
    <location>
        <begin position="78"/>
        <end position="100"/>
    </location>
</feature>
<feature type="transmembrane region" description="Helical" evidence="12">
    <location>
        <begin position="267"/>
        <end position="285"/>
    </location>
</feature>
<accession>A0A1I4NID6</accession>
<dbReference type="GO" id="GO:0009055">
    <property type="term" value="F:electron transfer activity"/>
    <property type="evidence" value="ECO:0007669"/>
    <property type="project" value="TreeGrafter"/>
</dbReference>
<feature type="transmembrane region" description="Helical" evidence="12">
    <location>
        <begin position="162"/>
        <end position="183"/>
    </location>
</feature>
<evidence type="ECO:0000256" key="3">
    <source>
        <dbReference type="ARBA" id="ARBA00022448"/>
    </source>
</evidence>
<evidence type="ECO:0000256" key="2">
    <source>
        <dbReference type="ARBA" id="ARBA00007543"/>
    </source>
</evidence>
<keyword evidence="14" id="KW-1185">Reference proteome</keyword>
<dbReference type="STRING" id="758825.SAMN02982985_02975"/>
<protein>
    <submittedName>
        <fullName evidence="13">Cytochrome d ubiquinol oxidase subunit II</fullName>
    </submittedName>
</protein>
<dbReference type="PANTHER" id="PTHR43141">
    <property type="entry name" value="CYTOCHROME BD2 SUBUNIT II"/>
    <property type="match status" value="1"/>
</dbReference>
<keyword evidence="8" id="KW-0249">Electron transport</keyword>
<dbReference type="OrthoDB" id="9776710at2"/>
<sequence length="380" mass="41578">MLFDYATYKVIWWCFVGVLLIGFALTDGFDFGVGMSLPFLGKNDAERRVIINTIGPTWEGNQTWFIAAGGCLFAAWPLVYAAAFSGFYIALMLCLFALFFRPVGFDYRSKIADPRWRNAWDWGLFTGGFVPPLIFGVAFGNLLQGVPFAYDDTMRMSYSGDFLGLLNPFGLLAGVLSVAMLAMHGATFLHQKTEGDIARRARSLAIWAAALTMLLFSAAGVWIATGIDGYRIDTMPDVNSSFMPVAKTVLQARGAWLDNYTRYPLTQAFPVAAIAGAALVMLLSARRHTVSAFLASGLSVASIVLTAGAAMFPFIMPSSLAPGSSLTAWDAVASHKSLGVMFWVVVVMLPIIVIYTSWVYRVVRGKVTLEHIRDNEHTAY</sequence>
<feature type="transmembrane region" description="Helical" evidence="12">
    <location>
        <begin position="340"/>
        <end position="363"/>
    </location>
</feature>
<evidence type="ECO:0000256" key="9">
    <source>
        <dbReference type="ARBA" id="ARBA00022989"/>
    </source>
</evidence>
<evidence type="ECO:0000313" key="13">
    <source>
        <dbReference type="EMBL" id="SFM14943.1"/>
    </source>
</evidence>
<evidence type="ECO:0000256" key="7">
    <source>
        <dbReference type="ARBA" id="ARBA00022723"/>
    </source>
</evidence>
<evidence type="ECO:0000256" key="11">
    <source>
        <dbReference type="ARBA" id="ARBA00023136"/>
    </source>
</evidence>
<dbReference type="NCBIfam" id="TIGR00203">
    <property type="entry name" value="cydB"/>
    <property type="match status" value="1"/>
</dbReference>
<gene>
    <name evidence="13" type="ORF">SAMN02982985_02975</name>
</gene>
<reference evidence="13 14" key="1">
    <citation type="submission" date="2016-10" db="EMBL/GenBank/DDBJ databases">
        <authorList>
            <person name="de Groot N.N."/>
        </authorList>
    </citation>
    <scope>NUCLEOTIDE SEQUENCE [LARGE SCALE GENOMIC DNA]</scope>
    <source>
        <strain evidence="13 14">ATCC 43154</strain>
    </source>
</reference>
<keyword evidence="7" id="KW-0479">Metal-binding</keyword>
<dbReference type="InterPro" id="IPR003317">
    <property type="entry name" value="Cyt-d_oxidase_su2"/>
</dbReference>
<evidence type="ECO:0000256" key="5">
    <source>
        <dbReference type="ARBA" id="ARBA00022617"/>
    </source>
</evidence>
<keyword evidence="6 12" id="KW-0812">Transmembrane</keyword>
<evidence type="ECO:0000313" key="14">
    <source>
        <dbReference type="Proteomes" id="UP000199470"/>
    </source>
</evidence>
<dbReference type="Pfam" id="PF02322">
    <property type="entry name" value="Cyt_bd_oxida_II"/>
    <property type="match status" value="1"/>
</dbReference>
<keyword evidence="4" id="KW-1003">Cell membrane</keyword>
<evidence type="ECO:0000256" key="8">
    <source>
        <dbReference type="ARBA" id="ARBA00022982"/>
    </source>
</evidence>
<feature type="transmembrane region" description="Helical" evidence="12">
    <location>
        <begin position="204"/>
        <end position="225"/>
    </location>
</feature>
<dbReference type="GO" id="GO:0070069">
    <property type="term" value="C:cytochrome complex"/>
    <property type="evidence" value="ECO:0007669"/>
    <property type="project" value="TreeGrafter"/>
</dbReference>
<dbReference type="GO" id="GO:0046872">
    <property type="term" value="F:metal ion binding"/>
    <property type="evidence" value="ECO:0007669"/>
    <property type="project" value="UniProtKB-KW"/>
</dbReference>
<comment type="subcellular location">
    <subcellularLocation>
        <location evidence="1">Cell membrane</location>
        <topology evidence="1">Multi-pass membrane protein</topology>
    </subcellularLocation>
</comment>
<dbReference type="Proteomes" id="UP000199470">
    <property type="component" value="Unassembled WGS sequence"/>
</dbReference>
<keyword evidence="3" id="KW-0813">Transport</keyword>